<dbReference type="InterPro" id="IPR020449">
    <property type="entry name" value="Tscrpt_reg_AraC-type_HTH"/>
</dbReference>
<dbReference type="Pfam" id="PF12833">
    <property type="entry name" value="HTH_18"/>
    <property type="match status" value="1"/>
</dbReference>
<feature type="domain" description="HTH araC/xylS-type" evidence="4">
    <location>
        <begin position="316"/>
        <end position="409"/>
    </location>
</feature>
<gene>
    <name evidence="5" type="ORF">F4694_004764</name>
</gene>
<dbReference type="Proteomes" id="UP000548423">
    <property type="component" value="Unassembled WGS sequence"/>
</dbReference>
<keyword evidence="2" id="KW-0238">DNA-binding</keyword>
<dbReference type="GO" id="GO:0043565">
    <property type="term" value="F:sequence-specific DNA binding"/>
    <property type="evidence" value="ECO:0007669"/>
    <property type="project" value="InterPro"/>
</dbReference>
<evidence type="ECO:0000256" key="1">
    <source>
        <dbReference type="ARBA" id="ARBA00023015"/>
    </source>
</evidence>
<dbReference type="PANTHER" id="PTHR43280">
    <property type="entry name" value="ARAC-FAMILY TRANSCRIPTIONAL REGULATOR"/>
    <property type="match status" value="1"/>
</dbReference>
<dbReference type="PANTHER" id="PTHR43280:SF34">
    <property type="entry name" value="ARAC-FAMILY TRANSCRIPTIONAL REGULATOR"/>
    <property type="match status" value="1"/>
</dbReference>
<dbReference type="SMART" id="SM00342">
    <property type="entry name" value="HTH_ARAC"/>
    <property type="match status" value="1"/>
</dbReference>
<proteinExistence type="predicted"/>
<reference evidence="6" key="2">
    <citation type="submission" date="2020-08" db="EMBL/GenBank/DDBJ databases">
        <title>The Agave Microbiome: Exploring the role of microbial communities in plant adaptations to desert environments.</title>
        <authorList>
            <person name="Partida-Martinez L.P."/>
        </authorList>
    </citation>
    <scope>NUCLEOTIDE SEQUENCE [LARGE SCALE GENOMIC DNA]</scope>
    <source>
        <strain evidence="6">AT2.8</strain>
    </source>
</reference>
<reference evidence="6" key="1">
    <citation type="submission" date="2020-07" db="EMBL/GenBank/DDBJ databases">
        <authorList>
            <person name="Partida-Martinez L."/>
            <person name="Huntemann M."/>
            <person name="Clum A."/>
            <person name="Wang J."/>
            <person name="Palaniappan K."/>
            <person name="Ritter S."/>
            <person name="Chen I.-M."/>
            <person name="Stamatis D."/>
            <person name="Reddy T."/>
            <person name="O'Malley R."/>
            <person name="Daum C."/>
            <person name="Shapiro N."/>
            <person name="Ivanova N."/>
            <person name="Kyrpides N."/>
            <person name="Woyke T."/>
        </authorList>
    </citation>
    <scope>NUCLEOTIDE SEQUENCE [LARGE SCALE GENOMIC DNA]</scope>
    <source>
        <strain evidence="6">AT2.8</strain>
    </source>
</reference>
<dbReference type="InterPro" id="IPR009057">
    <property type="entry name" value="Homeodomain-like_sf"/>
</dbReference>
<evidence type="ECO:0000256" key="2">
    <source>
        <dbReference type="ARBA" id="ARBA00023125"/>
    </source>
</evidence>
<comment type="caution">
    <text evidence="5">The sequence shown here is derived from an EMBL/GenBank/DDBJ whole genome shotgun (WGS) entry which is preliminary data.</text>
</comment>
<evidence type="ECO:0000259" key="4">
    <source>
        <dbReference type="PROSITE" id="PS01124"/>
    </source>
</evidence>
<organism evidence="5 6">
    <name type="scientific">Neobacillus niacini</name>
    <dbReference type="NCBI Taxonomy" id="86668"/>
    <lineage>
        <taxon>Bacteria</taxon>
        <taxon>Bacillati</taxon>
        <taxon>Bacillota</taxon>
        <taxon>Bacilli</taxon>
        <taxon>Bacillales</taxon>
        <taxon>Bacillaceae</taxon>
        <taxon>Neobacillus</taxon>
    </lineage>
</organism>
<keyword evidence="1" id="KW-0805">Transcription regulation</keyword>
<dbReference type="AlphaFoldDB" id="A0A852TGI9"/>
<evidence type="ECO:0000313" key="5">
    <source>
        <dbReference type="EMBL" id="NYE07923.1"/>
    </source>
</evidence>
<dbReference type="PROSITE" id="PS00041">
    <property type="entry name" value="HTH_ARAC_FAMILY_1"/>
    <property type="match status" value="1"/>
</dbReference>
<evidence type="ECO:0000313" key="6">
    <source>
        <dbReference type="Proteomes" id="UP000548423"/>
    </source>
</evidence>
<dbReference type="InterPro" id="IPR018060">
    <property type="entry name" value="HTH_AraC"/>
</dbReference>
<dbReference type="SUPFAM" id="SSF46689">
    <property type="entry name" value="Homeodomain-like"/>
    <property type="match status" value="2"/>
</dbReference>
<dbReference type="PROSITE" id="PS01124">
    <property type="entry name" value="HTH_ARAC_FAMILY_2"/>
    <property type="match status" value="1"/>
</dbReference>
<dbReference type="Gene3D" id="1.10.10.60">
    <property type="entry name" value="Homeodomain-like"/>
    <property type="match status" value="2"/>
</dbReference>
<accession>A0A852TGI9</accession>
<dbReference type="EMBL" id="JACCBX010000011">
    <property type="protein sequence ID" value="NYE07923.1"/>
    <property type="molecule type" value="Genomic_DNA"/>
</dbReference>
<dbReference type="PRINTS" id="PR00032">
    <property type="entry name" value="HTHARAC"/>
</dbReference>
<dbReference type="InterPro" id="IPR018062">
    <property type="entry name" value="HTH_AraC-typ_CS"/>
</dbReference>
<protein>
    <submittedName>
        <fullName evidence="5">YSIRK-targeted surface antigen transcriptional regulator</fullName>
    </submittedName>
</protein>
<keyword evidence="3" id="KW-0804">Transcription</keyword>
<sequence>MNANTENIKNKCKLLVDILNLSIFFIDPKGNVIYEDLNHQVLNPLLANEKDHFFKHLNYQFGKDFHFPVIRKSLYFDKYILISVVNNEVFEGTVIIGPILSFPLSEEKIDVIINDTNAFFQREKVIHYYKSLPLIESEKQKSICIFVHHLFNNELISPNSVMNESSASTNPNNIIEKVHVNVSENLKSNVIHRDSLFEKKILQMVREGRPEELKKVSLLRMDEEAVSVLSKSSYIRSLKNHIISLITLVSRAAIEGGLNEDLAYSLHDSFIQNLEEMYRLEEVKGVAREVLSTFTKNVKQIKDENYSKTIIFCKDYIYKHIYQQINHDDIAQKVDLSPKYLSILFKRETGISVSDYIQQTRIDEAKKMLIYSKNSISEIAALLQFNDQSYFTRVFKKICGITPMQFRERHHLIDK</sequence>
<evidence type="ECO:0000256" key="3">
    <source>
        <dbReference type="ARBA" id="ARBA00023163"/>
    </source>
</evidence>
<dbReference type="GO" id="GO:0003700">
    <property type="term" value="F:DNA-binding transcription factor activity"/>
    <property type="evidence" value="ECO:0007669"/>
    <property type="project" value="InterPro"/>
</dbReference>
<name>A0A852TGI9_9BACI</name>